<accession>A0A255DL74</accession>
<dbReference type="Pfam" id="PF00440">
    <property type="entry name" value="TetR_N"/>
    <property type="match status" value="1"/>
</dbReference>
<evidence type="ECO:0000256" key="2">
    <source>
        <dbReference type="ARBA" id="ARBA00023125"/>
    </source>
</evidence>
<gene>
    <name evidence="6" type="ORF">CG716_22495</name>
</gene>
<dbReference type="InterPro" id="IPR050109">
    <property type="entry name" value="HTH-type_TetR-like_transc_reg"/>
</dbReference>
<dbReference type="InterPro" id="IPR009057">
    <property type="entry name" value="Homeodomain-like_sf"/>
</dbReference>
<keyword evidence="1" id="KW-0805">Transcription regulation</keyword>
<sequence>MGQVDHQVAQTASPTRERNRARIVDAARRLWTYDPDTSMDDVAREAGVVRRTLYGHFSHRDELIMAVLAQTADVLAEVAGRSSRPGMNASEELARLTLEVWSFAHDWHLLTTLIQQIDAASMERAAAPIDAVFEAIVRKGQRSGQFSRHLPAEVMVQILRVQAIKLHEASNDRSWSGGAEDAALAALITVGVDRFAAESIVETAKVSAVAQ</sequence>
<feature type="domain" description="HTH tetR-type" evidence="5">
    <location>
        <begin position="17"/>
        <end position="75"/>
    </location>
</feature>
<reference evidence="6 7" key="1">
    <citation type="submission" date="2017-07" db="EMBL/GenBank/DDBJ databases">
        <title>The new phylogeny of genus Mycobacterium.</title>
        <authorList>
            <person name="Tortoli E."/>
            <person name="Trovato A."/>
            <person name="Cirillo D.M."/>
        </authorList>
    </citation>
    <scope>NUCLEOTIDE SEQUENCE [LARGE SCALE GENOMIC DNA]</scope>
    <source>
        <strain evidence="6 7">ATCC 33027</strain>
    </source>
</reference>
<dbReference type="PANTHER" id="PTHR30055">
    <property type="entry name" value="HTH-TYPE TRANSCRIPTIONAL REGULATOR RUTR"/>
    <property type="match status" value="1"/>
</dbReference>
<evidence type="ECO:0000256" key="4">
    <source>
        <dbReference type="PROSITE-ProRule" id="PRU00335"/>
    </source>
</evidence>
<protein>
    <recommendedName>
        <fullName evidence="5">HTH tetR-type domain-containing protein</fullName>
    </recommendedName>
</protein>
<organism evidence="6 7">
    <name type="scientific">Mycolicibacterium sphagni</name>
    <dbReference type="NCBI Taxonomy" id="1786"/>
    <lineage>
        <taxon>Bacteria</taxon>
        <taxon>Bacillati</taxon>
        <taxon>Actinomycetota</taxon>
        <taxon>Actinomycetes</taxon>
        <taxon>Mycobacteriales</taxon>
        <taxon>Mycobacteriaceae</taxon>
        <taxon>Mycolicibacterium</taxon>
    </lineage>
</organism>
<dbReference type="OrthoDB" id="3869819at2"/>
<dbReference type="Gene3D" id="1.10.357.10">
    <property type="entry name" value="Tetracycline Repressor, domain 2"/>
    <property type="match status" value="1"/>
</dbReference>
<evidence type="ECO:0000313" key="6">
    <source>
        <dbReference type="EMBL" id="OYN76383.1"/>
    </source>
</evidence>
<proteinExistence type="predicted"/>
<dbReference type="Proteomes" id="UP000216063">
    <property type="component" value="Unassembled WGS sequence"/>
</dbReference>
<dbReference type="GO" id="GO:0000976">
    <property type="term" value="F:transcription cis-regulatory region binding"/>
    <property type="evidence" value="ECO:0007669"/>
    <property type="project" value="TreeGrafter"/>
</dbReference>
<comment type="caution">
    <text evidence="6">The sequence shown here is derived from an EMBL/GenBank/DDBJ whole genome shotgun (WGS) entry which is preliminary data.</text>
</comment>
<dbReference type="InterPro" id="IPR001647">
    <property type="entry name" value="HTH_TetR"/>
</dbReference>
<dbReference type="SUPFAM" id="SSF46689">
    <property type="entry name" value="Homeodomain-like"/>
    <property type="match status" value="1"/>
</dbReference>
<feature type="DNA-binding region" description="H-T-H motif" evidence="4">
    <location>
        <begin position="38"/>
        <end position="57"/>
    </location>
</feature>
<dbReference type="GO" id="GO:0003700">
    <property type="term" value="F:DNA-binding transcription factor activity"/>
    <property type="evidence" value="ECO:0007669"/>
    <property type="project" value="TreeGrafter"/>
</dbReference>
<evidence type="ECO:0000256" key="3">
    <source>
        <dbReference type="ARBA" id="ARBA00023163"/>
    </source>
</evidence>
<keyword evidence="2 4" id="KW-0238">DNA-binding</keyword>
<dbReference type="RefSeq" id="WP_133067000.1">
    <property type="nucleotide sequence ID" value="NZ_NOZR01000022.1"/>
</dbReference>
<evidence type="ECO:0000259" key="5">
    <source>
        <dbReference type="PROSITE" id="PS50977"/>
    </source>
</evidence>
<evidence type="ECO:0000313" key="7">
    <source>
        <dbReference type="Proteomes" id="UP000216063"/>
    </source>
</evidence>
<keyword evidence="3" id="KW-0804">Transcription</keyword>
<evidence type="ECO:0000256" key="1">
    <source>
        <dbReference type="ARBA" id="ARBA00023015"/>
    </source>
</evidence>
<dbReference type="PROSITE" id="PS50977">
    <property type="entry name" value="HTH_TETR_2"/>
    <property type="match status" value="1"/>
</dbReference>
<dbReference type="PANTHER" id="PTHR30055:SF234">
    <property type="entry name" value="HTH-TYPE TRANSCRIPTIONAL REGULATOR BETI"/>
    <property type="match status" value="1"/>
</dbReference>
<dbReference type="AlphaFoldDB" id="A0A255DL74"/>
<keyword evidence="7" id="KW-1185">Reference proteome</keyword>
<dbReference type="EMBL" id="NOZR01000022">
    <property type="protein sequence ID" value="OYN76383.1"/>
    <property type="molecule type" value="Genomic_DNA"/>
</dbReference>
<name>A0A255DL74_9MYCO</name>